<organism evidence="7 8">
    <name type="scientific">Vreelandella aquamarina</name>
    <dbReference type="NCBI Taxonomy" id="77097"/>
    <lineage>
        <taxon>Bacteria</taxon>
        <taxon>Pseudomonadati</taxon>
        <taxon>Pseudomonadota</taxon>
        <taxon>Gammaproteobacteria</taxon>
        <taxon>Oceanospirillales</taxon>
        <taxon>Halomonadaceae</taxon>
        <taxon>Vreelandella</taxon>
    </lineage>
</organism>
<name>A0A1H8LBR0_9GAMM</name>
<evidence type="ECO:0000256" key="1">
    <source>
        <dbReference type="ARBA" id="ARBA00001933"/>
    </source>
</evidence>
<dbReference type="Gene3D" id="3.40.640.10">
    <property type="entry name" value="Type I PLP-dependent aspartate aminotransferase-like (Major domain)"/>
    <property type="match status" value="1"/>
</dbReference>
<dbReference type="GO" id="GO:0030170">
    <property type="term" value="F:pyridoxal phosphate binding"/>
    <property type="evidence" value="ECO:0007669"/>
    <property type="project" value="InterPro"/>
</dbReference>
<dbReference type="InterPro" id="IPR015421">
    <property type="entry name" value="PyrdxlP-dep_Trfase_major"/>
</dbReference>
<dbReference type="GO" id="GO:0016831">
    <property type="term" value="F:carboxy-lyase activity"/>
    <property type="evidence" value="ECO:0007669"/>
    <property type="project" value="UniProtKB-KW"/>
</dbReference>
<evidence type="ECO:0000256" key="6">
    <source>
        <dbReference type="PIRSR" id="PIRSR602129-50"/>
    </source>
</evidence>
<gene>
    <name evidence="7" type="ORF">SAMN04490369_103912</name>
</gene>
<sequence length="1010" mass="110459">MSTPLTLDPKDWQALESAFHRAVSAGFVHYQTLEEQPVWRPAPEGIKSVFQASLPAYPRPLEQLLDQFCDQLLPYGNGNTHPSFFGWVHGGGNLYGALGELCAALLNSNCGGRDHIAHQVEHQVLEWSREMFGFPANSSGLLTSGTSMATVIALAVARQEAAGPAMKTQGLQGHTAPLVGYCSSQSHNSVLKAFQLLGLGGNALRAIPVNDDFTLDTHALAEQIAADRAAGAHPFCVVATVGTVNTGAIDDIDAIHALCQQESLWLHIDAAFGGAVALLEEYQASLSGVQYADSIAFDFHKWFQVPYAVGGLLVKDAQAHQATFSERKEYLASDAVGLSAGAPWFCDLGPELSRGFLALKVWFTFQGLGAERMAAVVRKHCQLAQATAKQVDEISTLERLAPVPLNIVCCRYVPLRCQLGVQGGQPPVGYLDALNKAIVTQLQLQGVAAPSTTTLHGQLAIRIAIVNHRTEMTHMTELAEAIQQLGRRIDTHFAPLLQPTHWHLMQGGDARLLVDPDTGLNRYGCSPSPRDNAFTFASSTATSVSTPAYQAADAYRQQILHDCVHANDVTPLADHCRALEAKMANMLGIADLKPDLHLSPSGTDSQLHVVAAMTTAVQGKWVSIVCGADETGSGTPFSVTGCHFDATTCLGHTVTKGERLAGMPPIGYVGIPFKADDGRFYTLQEMDERIEVRVAEEMEKGQQVMLHAMDQSKFGCWAPSPSLLDRLRQRYGERLQVIIDACQLRIDTEDLRDHLAKGDIVLVTGSKFFTGPPFSGAAIFPHALSHRLSQCGKKLPSGLTDYLPKADLGLWETLLPDAPTPLTIGMYLRWYAALTEAERYYQVPKDKRIAGLDGFGRAVMQMIRQHPHLEALFDTTDPWWARTEMHGDELGTRRSIFPFLMRDAHGRYLSQDQVKTLYEQLNRDMSDHPELTESDKALAAQCCHIGQPVKIEGKHTSALRISMGARILSDGWHDGVHDSHHLEEELRQVRLILEKLTLCIRRFIAEGVGC</sequence>
<comment type="similarity">
    <text evidence="2">Belongs to the group II decarboxylase family.</text>
</comment>
<feature type="modified residue" description="N6-(pyridoxal phosphate)lysine" evidence="6">
    <location>
        <position position="301"/>
    </location>
</feature>
<dbReference type="InterPro" id="IPR015422">
    <property type="entry name" value="PyrdxlP-dep_Trfase_small"/>
</dbReference>
<dbReference type="InterPro" id="IPR002129">
    <property type="entry name" value="PyrdxlP-dep_de-COase"/>
</dbReference>
<keyword evidence="5" id="KW-0456">Lyase</keyword>
<dbReference type="PANTHER" id="PTHR11999">
    <property type="entry name" value="GROUP II PYRIDOXAL-5-PHOSPHATE DECARBOXYLASE"/>
    <property type="match status" value="1"/>
</dbReference>
<dbReference type="PRINTS" id="PR00800">
    <property type="entry name" value="YHDCRBOXLASE"/>
</dbReference>
<evidence type="ECO:0000256" key="5">
    <source>
        <dbReference type="ARBA" id="ARBA00023239"/>
    </source>
</evidence>
<proteinExistence type="inferred from homology"/>
<dbReference type="PANTHER" id="PTHR11999:SF70">
    <property type="entry name" value="MIP05841P"/>
    <property type="match status" value="1"/>
</dbReference>
<evidence type="ECO:0000313" key="7">
    <source>
        <dbReference type="EMBL" id="SEO02575.1"/>
    </source>
</evidence>
<evidence type="ECO:0000256" key="2">
    <source>
        <dbReference type="ARBA" id="ARBA00009533"/>
    </source>
</evidence>
<protein>
    <submittedName>
        <fullName evidence="7">Glutamate or tyrosine decarboxylase</fullName>
    </submittedName>
</protein>
<dbReference type="SUPFAM" id="SSF53383">
    <property type="entry name" value="PLP-dependent transferases"/>
    <property type="match status" value="2"/>
</dbReference>
<dbReference type="GO" id="GO:0006520">
    <property type="term" value="P:amino acid metabolic process"/>
    <property type="evidence" value="ECO:0007669"/>
    <property type="project" value="InterPro"/>
</dbReference>
<dbReference type="InterPro" id="IPR010977">
    <property type="entry name" value="Aromatic_deC"/>
</dbReference>
<dbReference type="AlphaFoldDB" id="A0A1H8LBR0"/>
<evidence type="ECO:0000256" key="3">
    <source>
        <dbReference type="ARBA" id="ARBA00022793"/>
    </source>
</evidence>
<dbReference type="Pfam" id="PF00282">
    <property type="entry name" value="Pyridoxal_deC"/>
    <property type="match status" value="1"/>
</dbReference>
<reference evidence="7 8" key="1">
    <citation type="submission" date="2016-10" db="EMBL/GenBank/DDBJ databases">
        <authorList>
            <person name="de Groot N.N."/>
        </authorList>
    </citation>
    <scope>NUCLEOTIDE SEQUENCE [LARGE SCALE GENOMIC DNA]</scope>
    <source>
        <strain evidence="7 8">558</strain>
    </source>
</reference>
<dbReference type="Gene3D" id="3.90.1150.10">
    <property type="entry name" value="Aspartate Aminotransferase, domain 1"/>
    <property type="match status" value="1"/>
</dbReference>
<dbReference type="Gene3D" id="1.20.1340.10">
    <property type="entry name" value="dopa decarboxylase, N-terminal domain"/>
    <property type="match status" value="1"/>
</dbReference>
<evidence type="ECO:0000256" key="4">
    <source>
        <dbReference type="ARBA" id="ARBA00022898"/>
    </source>
</evidence>
<dbReference type="STRING" id="77097.SAMN04490369_103912"/>
<comment type="cofactor">
    <cofactor evidence="1 6">
        <name>pyridoxal 5'-phosphate</name>
        <dbReference type="ChEBI" id="CHEBI:597326"/>
    </cofactor>
</comment>
<accession>A0A1H8LBR0</accession>
<dbReference type="RefSeq" id="WP_208596191.1">
    <property type="nucleotide sequence ID" value="NZ_FODB01000039.1"/>
</dbReference>
<dbReference type="GO" id="GO:0019752">
    <property type="term" value="P:carboxylic acid metabolic process"/>
    <property type="evidence" value="ECO:0007669"/>
    <property type="project" value="InterPro"/>
</dbReference>
<keyword evidence="3" id="KW-0210">Decarboxylase</keyword>
<evidence type="ECO:0000313" key="8">
    <source>
        <dbReference type="Proteomes" id="UP000199493"/>
    </source>
</evidence>
<dbReference type="EMBL" id="FODB01000039">
    <property type="protein sequence ID" value="SEO02575.1"/>
    <property type="molecule type" value="Genomic_DNA"/>
</dbReference>
<dbReference type="InterPro" id="IPR015424">
    <property type="entry name" value="PyrdxlP-dep_Trfase"/>
</dbReference>
<dbReference type="Proteomes" id="UP000199493">
    <property type="component" value="Unassembled WGS sequence"/>
</dbReference>
<keyword evidence="4 6" id="KW-0663">Pyridoxal phosphate</keyword>